<accession>A0A9W9U2E5</accession>
<feature type="region of interest" description="Disordered" evidence="1">
    <location>
        <begin position="171"/>
        <end position="208"/>
    </location>
</feature>
<organism evidence="2 3">
    <name type="scientific">Penicillium atrosanguineum</name>
    <dbReference type="NCBI Taxonomy" id="1132637"/>
    <lineage>
        <taxon>Eukaryota</taxon>
        <taxon>Fungi</taxon>
        <taxon>Dikarya</taxon>
        <taxon>Ascomycota</taxon>
        <taxon>Pezizomycotina</taxon>
        <taxon>Eurotiomycetes</taxon>
        <taxon>Eurotiomycetidae</taxon>
        <taxon>Eurotiales</taxon>
        <taxon>Aspergillaceae</taxon>
        <taxon>Penicillium</taxon>
    </lineage>
</organism>
<keyword evidence="3" id="KW-1185">Reference proteome</keyword>
<gene>
    <name evidence="2" type="ORF">N7476_008236</name>
</gene>
<name>A0A9W9U2E5_9EURO</name>
<protein>
    <submittedName>
        <fullName evidence="2">Uncharacterized protein</fullName>
    </submittedName>
</protein>
<comment type="caution">
    <text evidence="2">The sequence shown here is derived from an EMBL/GenBank/DDBJ whole genome shotgun (WGS) entry which is preliminary data.</text>
</comment>
<sequence>MIESSSLGSQIPGTLSTFAGHPCNTLQRPLSQLPYNPYNHNYPVSMIPAMSSPLRRLTESTVPGSQITDTASYLTMDTGITAPPLSRPRSPTASLPSNICDEEGSDQSSDDPEFFRCFHCGFDRSVRLDYEGICVYCLEPKQEWCFKGRHESDKAAFKDDEGTHHMYCKKCRGQKEDEQEGKQKEDGQKENENEEGNQEPERKEEQGR</sequence>
<evidence type="ECO:0000313" key="3">
    <source>
        <dbReference type="Proteomes" id="UP001147746"/>
    </source>
</evidence>
<feature type="compositionally biased region" description="Basic and acidic residues" evidence="1">
    <location>
        <begin position="199"/>
        <end position="208"/>
    </location>
</feature>
<dbReference type="EMBL" id="JAPZBO010000008">
    <property type="protein sequence ID" value="KAJ5307580.1"/>
    <property type="molecule type" value="Genomic_DNA"/>
</dbReference>
<feature type="compositionally biased region" description="Acidic residues" evidence="1">
    <location>
        <begin position="100"/>
        <end position="110"/>
    </location>
</feature>
<proteinExistence type="predicted"/>
<evidence type="ECO:0000256" key="1">
    <source>
        <dbReference type="SAM" id="MobiDB-lite"/>
    </source>
</evidence>
<evidence type="ECO:0000313" key="2">
    <source>
        <dbReference type="EMBL" id="KAJ5307580.1"/>
    </source>
</evidence>
<reference evidence="2" key="1">
    <citation type="submission" date="2022-12" db="EMBL/GenBank/DDBJ databases">
        <authorList>
            <person name="Petersen C."/>
        </authorList>
    </citation>
    <scope>NUCLEOTIDE SEQUENCE</scope>
    <source>
        <strain evidence="2">IBT 21472</strain>
    </source>
</reference>
<dbReference type="AlphaFoldDB" id="A0A9W9U2E5"/>
<reference evidence="2" key="2">
    <citation type="journal article" date="2023" name="IMA Fungus">
        <title>Comparative genomic study of the Penicillium genus elucidates a diverse pangenome and 15 lateral gene transfer events.</title>
        <authorList>
            <person name="Petersen C."/>
            <person name="Sorensen T."/>
            <person name="Nielsen M.R."/>
            <person name="Sondergaard T.E."/>
            <person name="Sorensen J.L."/>
            <person name="Fitzpatrick D.A."/>
            <person name="Frisvad J.C."/>
            <person name="Nielsen K.L."/>
        </authorList>
    </citation>
    <scope>NUCLEOTIDE SEQUENCE</scope>
    <source>
        <strain evidence="2">IBT 21472</strain>
    </source>
</reference>
<dbReference type="Proteomes" id="UP001147746">
    <property type="component" value="Unassembled WGS sequence"/>
</dbReference>
<feature type="compositionally biased region" description="Basic and acidic residues" evidence="1">
    <location>
        <begin position="173"/>
        <end position="191"/>
    </location>
</feature>
<feature type="region of interest" description="Disordered" evidence="1">
    <location>
        <begin position="79"/>
        <end position="110"/>
    </location>
</feature>